<evidence type="ECO:0000256" key="3">
    <source>
        <dbReference type="ARBA" id="ARBA00022603"/>
    </source>
</evidence>
<dbReference type="CDD" id="cd02440">
    <property type="entry name" value="AdoMet_MTases"/>
    <property type="match status" value="1"/>
</dbReference>
<accession>A0A4R8A7Z8</accession>
<dbReference type="PANTHER" id="PTHR31760:SF0">
    <property type="entry name" value="S-ADENOSYL-L-METHIONINE-DEPENDENT METHYLTRANSFERASES SUPERFAMILY PROTEIN"/>
    <property type="match status" value="1"/>
</dbReference>
<evidence type="ECO:0000256" key="6">
    <source>
        <dbReference type="HAMAP-Rule" id="MF_00074"/>
    </source>
</evidence>
<dbReference type="RefSeq" id="WP_134167826.1">
    <property type="nucleotide sequence ID" value="NZ_SODD01000003.1"/>
</dbReference>
<keyword evidence="8" id="KW-1185">Reference proteome</keyword>
<dbReference type="GO" id="GO:0005829">
    <property type="term" value="C:cytosol"/>
    <property type="evidence" value="ECO:0007669"/>
    <property type="project" value="TreeGrafter"/>
</dbReference>
<dbReference type="AlphaFoldDB" id="A0A4R8A7Z8"/>
<dbReference type="PIRSF" id="PIRSF003078">
    <property type="entry name" value="GidB"/>
    <property type="match status" value="1"/>
</dbReference>
<evidence type="ECO:0000256" key="2">
    <source>
        <dbReference type="ARBA" id="ARBA00022552"/>
    </source>
</evidence>
<dbReference type="GO" id="GO:0070043">
    <property type="term" value="F:rRNA (guanine-N7-)-methyltransferase activity"/>
    <property type="evidence" value="ECO:0007669"/>
    <property type="project" value="UniProtKB-UniRule"/>
</dbReference>
<dbReference type="FunFam" id="3.40.50.150:FF:000041">
    <property type="entry name" value="Ribosomal RNA small subunit methyltransferase G"/>
    <property type="match status" value="1"/>
</dbReference>
<organism evidence="7 8">
    <name type="scientific">Breznakia blatticola</name>
    <dbReference type="NCBI Taxonomy" id="1754012"/>
    <lineage>
        <taxon>Bacteria</taxon>
        <taxon>Bacillati</taxon>
        <taxon>Bacillota</taxon>
        <taxon>Erysipelotrichia</taxon>
        <taxon>Erysipelotrichales</taxon>
        <taxon>Erysipelotrichaceae</taxon>
        <taxon>Breznakia</taxon>
    </lineage>
</organism>
<dbReference type="OrthoDB" id="9808773at2"/>
<name>A0A4R8A7Z8_9FIRM</name>
<evidence type="ECO:0000313" key="7">
    <source>
        <dbReference type="EMBL" id="TDW25765.1"/>
    </source>
</evidence>
<dbReference type="EMBL" id="SODD01000003">
    <property type="protein sequence ID" value="TDW25765.1"/>
    <property type="molecule type" value="Genomic_DNA"/>
</dbReference>
<evidence type="ECO:0000256" key="5">
    <source>
        <dbReference type="ARBA" id="ARBA00022691"/>
    </source>
</evidence>
<feature type="binding site" evidence="6">
    <location>
        <begin position="127"/>
        <end position="128"/>
    </location>
    <ligand>
        <name>S-adenosyl-L-methionine</name>
        <dbReference type="ChEBI" id="CHEBI:59789"/>
    </ligand>
</feature>
<comment type="caution">
    <text evidence="7">The sequence shown here is derived from an EMBL/GenBank/DDBJ whole genome shotgun (WGS) entry which is preliminary data.</text>
</comment>
<evidence type="ECO:0000313" key="8">
    <source>
        <dbReference type="Proteomes" id="UP000294743"/>
    </source>
</evidence>
<comment type="function">
    <text evidence="6">Specifically methylates the N7 position of a guanine in 16S rRNA.</text>
</comment>
<keyword evidence="4 6" id="KW-0808">Transferase</keyword>
<gene>
    <name evidence="6" type="primary">rsmG</name>
    <name evidence="7" type="ORF">EDD63_10352</name>
</gene>
<reference evidence="7 8" key="1">
    <citation type="submission" date="2019-03" db="EMBL/GenBank/DDBJ databases">
        <title>Genomic Encyclopedia of Type Strains, Phase IV (KMG-IV): sequencing the most valuable type-strain genomes for metagenomic binning, comparative biology and taxonomic classification.</title>
        <authorList>
            <person name="Goeker M."/>
        </authorList>
    </citation>
    <scope>NUCLEOTIDE SEQUENCE [LARGE SCALE GENOMIC DNA]</scope>
    <source>
        <strain evidence="7 8">DSM 28867</strain>
    </source>
</reference>
<dbReference type="PANTHER" id="PTHR31760">
    <property type="entry name" value="S-ADENOSYL-L-METHIONINE-DEPENDENT METHYLTRANSFERASES SUPERFAMILY PROTEIN"/>
    <property type="match status" value="1"/>
</dbReference>
<feature type="binding site" evidence="6">
    <location>
        <position position="144"/>
    </location>
    <ligand>
        <name>S-adenosyl-L-methionine</name>
        <dbReference type="ChEBI" id="CHEBI:59789"/>
    </ligand>
</feature>
<sequence length="236" mass="26660">MNKKEFFYQQVAKKGIEVSEEMKLQFAKYADLLVEWNQKMNLTAIVDEQGIYEKHFLDSFLLAYAVDIKGSLCDVGAGAGFPSVPCLILYPELKVTIVEPLQKRCTFLNEVKKQLGLSNLTIMNARAEDFAKNHRESFDIVTARAVANLTMLSELCLPLVKKGGFFVALKGPGADDELQEAAFAIQTLKGSVERIDHQEFFGQQRNNLIIKKVDSTPKKYPRPFAQIKKNPLRRKA</sequence>
<dbReference type="NCBIfam" id="TIGR00138">
    <property type="entry name" value="rsmG_gidB"/>
    <property type="match status" value="1"/>
</dbReference>
<comment type="caution">
    <text evidence="6">Lacks conserved residue(s) required for the propagation of feature annotation.</text>
</comment>
<keyword evidence="5 6" id="KW-0949">S-adenosyl-L-methionine</keyword>
<comment type="similarity">
    <text evidence="6">Belongs to the methyltransferase superfamily. RNA methyltransferase RsmG family.</text>
</comment>
<dbReference type="HAMAP" id="MF_00074">
    <property type="entry name" value="16SrRNA_methyltr_G"/>
    <property type="match status" value="1"/>
</dbReference>
<keyword evidence="3 6" id="KW-0489">Methyltransferase</keyword>
<dbReference type="Gene3D" id="3.40.50.150">
    <property type="entry name" value="Vaccinia Virus protein VP39"/>
    <property type="match status" value="1"/>
</dbReference>
<dbReference type="EC" id="2.1.1.-" evidence="6"/>
<proteinExistence type="inferred from homology"/>
<keyword evidence="1 6" id="KW-0963">Cytoplasm</keyword>
<feature type="binding site" evidence="6">
    <location>
        <position position="76"/>
    </location>
    <ligand>
        <name>S-adenosyl-L-methionine</name>
        <dbReference type="ChEBI" id="CHEBI:59789"/>
    </ligand>
</feature>
<dbReference type="Pfam" id="PF02527">
    <property type="entry name" value="GidB"/>
    <property type="match status" value="1"/>
</dbReference>
<dbReference type="InterPro" id="IPR003682">
    <property type="entry name" value="rRNA_ssu_MeTfrase_G"/>
</dbReference>
<dbReference type="Proteomes" id="UP000294743">
    <property type="component" value="Unassembled WGS sequence"/>
</dbReference>
<keyword evidence="2 6" id="KW-0698">rRNA processing</keyword>
<evidence type="ECO:0000256" key="1">
    <source>
        <dbReference type="ARBA" id="ARBA00022490"/>
    </source>
</evidence>
<dbReference type="InterPro" id="IPR029063">
    <property type="entry name" value="SAM-dependent_MTases_sf"/>
</dbReference>
<evidence type="ECO:0000256" key="4">
    <source>
        <dbReference type="ARBA" id="ARBA00022679"/>
    </source>
</evidence>
<protein>
    <recommendedName>
        <fullName evidence="6">Ribosomal RNA small subunit methyltransferase G</fullName>
        <ecNumber evidence="6">2.1.1.-</ecNumber>
    </recommendedName>
    <alternativeName>
        <fullName evidence="6">16S rRNA 7-methylguanosine methyltransferase</fullName>
        <shortName evidence="6">16S rRNA m7G methyltransferase</shortName>
    </alternativeName>
</protein>
<dbReference type="SUPFAM" id="SSF53335">
    <property type="entry name" value="S-adenosyl-L-methionine-dependent methyltransferases"/>
    <property type="match status" value="1"/>
</dbReference>
<comment type="subcellular location">
    <subcellularLocation>
        <location evidence="6">Cytoplasm</location>
    </subcellularLocation>
</comment>
<feature type="binding site" evidence="6">
    <location>
        <position position="81"/>
    </location>
    <ligand>
        <name>S-adenosyl-L-methionine</name>
        <dbReference type="ChEBI" id="CHEBI:59789"/>
    </ligand>
</feature>